<dbReference type="PANTHER" id="PTHR15576:SF1">
    <property type="entry name" value="RIBITOL-5-PHOSPHATE XYLOSYLTRANSFERASE 1"/>
    <property type="match status" value="1"/>
</dbReference>
<name>A0AAW0TY87_SCYPA</name>
<feature type="domain" description="RXYLT1 C-terminal" evidence="2">
    <location>
        <begin position="275"/>
        <end position="459"/>
    </location>
</feature>
<evidence type="ECO:0000313" key="5">
    <source>
        <dbReference type="Proteomes" id="UP001487740"/>
    </source>
</evidence>
<dbReference type="InterPro" id="IPR057539">
    <property type="entry name" value="RXYLT1_N"/>
</dbReference>
<proteinExistence type="predicted"/>
<dbReference type="Pfam" id="PF24786">
    <property type="entry name" value="RXYLT1_N"/>
    <property type="match status" value="1"/>
</dbReference>
<comment type="caution">
    <text evidence="4">The sequence shown here is derived from an EMBL/GenBank/DDBJ whole genome shotgun (WGS) entry which is preliminary data.</text>
</comment>
<dbReference type="Proteomes" id="UP001487740">
    <property type="component" value="Unassembled WGS sequence"/>
</dbReference>
<dbReference type="AlphaFoldDB" id="A0AAW0TY87"/>
<organism evidence="4 5">
    <name type="scientific">Scylla paramamosain</name>
    <name type="common">Mud crab</name>
    <dbReference type="NCBI Taxonomy" id="85552"/>
    <lineage>
        <taxon>Eukaryota</taxon>
        <taxon>Metazoa</taxon>
        <taxon>Ecdysozoa</taxon>
        <taxon>Arthropoda</taxon>
        <taxon>Crustacea</taxon>
        <taxon>Multicrustacea</taxon>
        <taxon>Malacostraca</taxon>
        <taxon>Eumalacostraca</taxon>
        <taxon>Eucarida</taxon>
        <taxon>Decapoda</taxon>
        <taxon>Pleocyemata</taxon>
        <taxon>Brachyura</taxon>
        <taxon>Eubrachyura</taxon>
        <taxon>Portunoidea</taxon>
        <taxon>Portunidae</taxon>
        <taxon>Portuninae</taxon>
        <taxon>Scylla</taxon>
    </lineage>
</organism>
<dbReference type="GO" id="GO:0120053">
    <property type="term" value="F:ribitol beta-1,4-xylosyltransferase activity"/>
    <property type="evidence" value="ECO:0007669"/>
    <property type="project" value="InterPro"/>
</dbReference>
<keyword evidence="1" id="KW-1133">Transmembrane helix</keyword>
<feature type="domain" description="RXYLT1 N-terminal" evidence="3">
    <location>
        <begin position="130"/>
        <end position="269"/>
    </location>
</feature>
<dbReference type="GO" id="GO:0005794">
    <property type="term" value="C:Golgi apparatus"/>
    <property type="evidence" value="ECO:0007669"/>
    <property type="project" value="TreeGrafter"/>
</dbReference>
<protein>
    <recommendedName>
        <fullName evidence="6">Transmembrane protein 5</fullName>
    </recommendedName>
</protein>
<dbReference type="Pfam" id="PF24785">
    <property type="entry name" value="RXYLT1_C"/>
    <property type="match status" value="1"/>
</dbReference>
<keyword evidence="1" id="KW-0812">Transmembrane</keyword>
<feature type="transmembrane region" description="Helical" evidence="1">
    <location>
        <begin position="27"/>
        <end position="50"/>
    </location>
</feature>
<sequence length="462" mass="52583">MVERRVSVSPNKTLDMIRSPGQVLRKVLLFVCFIQVVVTVYLAFCIYNSAFSTLKGIKNLPKLEDRQRYIPPQKEGHQKLILDFDIGKHEADIVLAEQEMSPHEGQEAVVQLGDGEGSGKQVRLRRLPVVELWSKAAIGSYLWHHILEGPESLDDSIQGATVGELQMTAFMLRYRSGPGITPETVPEDVRSLVLVVNGRTDEKVKEARLWLDHLQAQNVPPTTILVMLGNEQCDNGWVTSYLAPKGVVVAVLVTYDDPRVDQHTFHQWPLGVATYRQFPLIKEEQISPEAPRKYMCNLRATIYPNSSRSELYKFLKNSTLTSSQCHIKVRESWVSNESPDAMDEYVQTLLDSDLTLCPAGMNTETYRVYEALGTGSTPVIEAVVTNGHCAASPWRLLKRHDPPVIWVKSWDNLGKVLAKERRYSKQYKALRRLRVFQWYEWFKLRMRDSFVSIVTTSLLQPG</sequence>
<dbReference type="InterPro" id="IPR055286">
    <property type="entry name" value="RXYLT1-like"/>
</dbReference>
<gene>
    <name evidence="4" type="ORF">O3P69_017262</name>
</gene>
<evidence type="ECO:0000313" key="4">
    <source>
        <dbReference type="EMBL" id="KAK8391605.1"/>
    </source>
</evidence>
<accession>A0AAW0TY87</accession>
<evidence type="ECO:0000256" key="1">
    <source>
        <dbReference type="SAM" id="Phobius"/>
    </source>
</evidence>
<reference evidence="4 5" key="1">
    <citation type="submission" date="2023-03" db="EMBL/GenBank/DDBJ databases">
        <title>High-quality genome of Scylla paramamosain provides insights in environmental adaptation.</title>
        <authorList>
            <person name="Zhang L."/>
        </authorList>
    </citation>
    <scope>NUCLEOTIDE SEQUENCE [LARGE SCALE GENOMIC DNA]</scope>
    <source>
        <strain evidence="4">LZ_2023a</strain>
        <tissue evidence="4">Muscle</tissue>
    </source>
</reference>
<evidence type="ECO:0000259" key="2">
    <source>
        <dbReference type="Pfam" id="PF24785"/>
    </source>
</evidence>
<dbReference type="PANTHER" id="PTHR15576">
    <property type="entry name" value="RIBITOL-5-PHOSPHATE XYLOSYLTRANSFERASE 1"/>
    <property type="match status" value="1"/>
</dbReference>
<keyword evidence="5" id="KW-1185">Reference proteome</keyword>
<dbReference type="GO" id="GO:0035269">
    <property type="term" value="P:protein O-linked glycosylation via mannose"/>
    <property type="evidence" value="ECO:0007669"/>
    <property type="project" value="InterPro"/>
</dbReference>
<dbReference type="EMBL" id="JARAKH010000024">
    <property type="protein sequence ID" value="KAK8391605.1"/>
    <property type="molecule type" value="Genomic_DNA"/>
</dbReference>
<evidence type="ECO:0000259" key="3">
    <source>
        <dbReference type="Pfam" id="PF24786"/>
    </source>
</evidence>
<evidence type="ECO:0008006" key="6">
    <source>
        <dbReference type="Google" id="ProtNLM"/>
    </source>
</evidence>
<keyword evidence="1" id="KW-0472">Membrane</keyword>
<dbReference type="InterPro" id="IPR057538">
    <property type="entry name" value="RXYLT1_C"/>
</dbReference>